<dbReference type="SUPFAM" id="SSF54211">
    <property type="entry name" value="Ribosomal protein S5 domain 2-like"/>
    <property type="match status" value="1"/>
</dbReference>
<dbReference type="AlphaFoldDB" id="R0KPX2"/>
<protein>
    <submittedName>
        <fullName evidence="2">Diphosphomevalonate decarboxylase</fullName>
    </submittedName>
</protein>
<dbReference type="InterPro" id="IPR020568">
    <property type="entry name" value="Ribosomal_Su5_D2-typ_SF"/>
</dbReference>
<name>R0KPX2_NOSB1</name>
<dbReference type="EMBL" id="KB909397">
    <property type="protein sequence ID" value="EOB12247.1"/>
    <property type="molecule type" value="Genomic_DNA"/>
</dbReference>
<reference evidence="2 3" key="1">
    <citation type="journal article" date="2013" name="BMC Genomics">
        <title>Comparative genomics of parasitic silkworm microsporidia reveal an association between genome expansion and host adaptation.</title>
        <authorList>
            <person name="Pan G."/>
            <person name="Xu J."/>
            <person name="Li T."/>
            <person name="Xia Q."/>
            <person name="Liu S.L."/>
            <person name="Zhang G."/>
            <person name="Li S."/>
            <person name="Li C."/>
            <person name="Liu H."/>
            <person name="Yang L."/>
            <person name="Liu T."/>
            <person name="Zhang X."/>
            <person name="Wu Z."/>
            <person name="Fan W."/>
            <person name="Dang X."/>
            <person name="Xiang H."/>
            <person name="Tao M."/>
            <person name="Li Y."/>
            <person name="Hu J."/>
            <person name="Li Z."/>
            <person name="Lin L."/>
            <person name="Luo J."/>
            <person name="Geng L."/>
            <person name="Wang L."/>
            <person name="Long M."/>
            <person name="Wan Y."/>
            <person name="He N."/>
            <person name="Zhang Z."/>
            <person name="Lu C."/>
            <person name="Keeling P.J."/>
            <person name="Wang J."/>
            <person name="Xiang Z."/>
            <person name="Zhou Z."/>
        </authorList>
    </citation>
    <scope>NUCLEOTIDE SEQUENCE [LARGE SCALE GENOMIC DNA]</scope>
    <source>
        <strain evidence="3">CQ1 / CVCC 102059</strain>
    </source>
</reference>
<evidence type="ECO:0000313" key="2">
    <source>
        <dbReference type="EMBL" id="EOB12247.1"/>
    </source>
</evidence>
<gene>
    <name evidence="2" type="primary">ERG19</name>
    <name evidence="2" type="ORF">NBO_489g0002</name>
</gene>
<dbReference type="VEuPathDB" id="MicrosporidiaDB:NBO_489g0002"/>
<keyword evidence="3" id="KW-1185">Reference proteome</keyword>
<dbReference type="InterPro" id="IPR053859">
    <property type="entry name" value="MVD-like_N"/>
</dbReference>
<evidence type="ECO:0000259" key="1">
    <source>
        <dbReference type="Pfam" id="PF22700"/>
    </source>
</evidence>
<proteinExistence type="predicted"/>
<evidence type="ECO:0000313" key="3">
    <source>
        <dbReference type="Proteomes" id="UP000016927"/>
    </source>
</evidence>
<dbReference type="Proteomes" id="UP000016927">
    <property type="component" value="Unassembled WGS sequence"/>
</dbReference>
<dbReference type="Gene3D" id="3.30.230.10">
    <property type="match status" value="1"/>
</dbReference>
<sequence length="77" mass="8899">MNKFTTTSHPNIAIIKYWGKDNIDLNIPSNSSISFPLTKLITTTTIEYSEVDKFILNNKQEEIPLRIKVSFQNLEKL</sequence>
<dbReference type="OrthoDB" id="10253702at2759"/>
<feature type="domain" description="Diphosphomevalonate decarboxylase-like N-terminal" evidence="1">
    <location>
        <begin position="8"/>
        <end position="63"/>
    </location>
</feature>
<dbReference type="PANTHER" id="PTHR10977:SF3">
    <property type="entry name" value="DIPHOSPHOMEVALONATE DECARBOXYLASE"/>
    <property type="match status" value="1"/>
</dbReference>
<accession>R0KPX2</accession>
<organism evidence="2 3">
    <name type="scientific">Nosema bombycis (strain CQ1 / CVCC 102059)</name>
    <name type="common">Microsporidian parasite</name>
    <name type="synonym">Pebrine of silkworm</name>
    <dbReference type="NCBI Taxonomy" id="578461"/>
    <lineage>
        <taxon>Eukaryota</taxon>
        <taxon>Fungi</taxon>
        <taxon>Fungi incertae sedis</taxon>
        <taxon>Microsporidia</taxon>
        <taxon>Nosematidae</taxon>
        <taxon>Nosema</taxon>
    </lineage>
</organism>
<dbReference type="STRING" id="578461.R0KPX2"/>
<dbReference type="Pfam" id="PF22700">
    <property type="entry name" value="MVD-like_N"/>
    <property type="match status" value="1"/>
</dbReference>
<dbReference type="HOGENOM" id="CLU_2638682_0_0_1"/>
<dbReference type="InterPro" id="IPR014721">
    <property type="entry name" value="Ribsml_uS5_D2-typ_fold_subgr"/>
</dbReference>
<dbReference type="PANTHER" id="PTHR10977">
    <property type="entry name" value="DIPHOSPHOMEVALONATE DECARBOXYLASE"/>
    <property type="match status" value="1"/>
</dbReference>